<sequence length="215" mass="22320">MRRHSRGVVAVACLLVLAALAPTAAVAAPADAVGVTTTVSDTTVEPGDTITVEATIDGDGVHGPLIDANVPDGWAVEATDDDGGTYKSSTNEWLWLTAGDYTVTYTLTVPSTASAGEYPVENEGSGIYPSTSEYVADTDAVTVTVESTEAMTVREAVASYGDGDDSRVEDGEIQQAINWWQTDTEVPGTDGQTIDDATIQQLVSDWVTGAEVGGN</sequence>
<protein>
    <submittedName>
        <fullName evidence="1">Uncharacterized protein</fullName>
    </submittedName>
</protein>
<dbReference type="InterPro" id="IPR010916">
    <property type="entry name" value="TonB_box_CS"/>
</dbReference>
<dbReference type="Gene3D" id="2.60.40.680">
    <property type="match status" value="1"/>
</dbReference>
<accession>A0A8J7YB84</accession>
<dbReference type="Proteomes" id="UP000766550">
    <property type="component" value="Unassembled WGS sequence"/>
</dbReference>
<dbReference type="OrthoDB" id="291513at2157"/>
<dbReference type="EMBL" id="JAHQXF010000001">
    <property type="protein sequence ID" value="MBV0923318.1"/>
    <property type="molecule type" value="Genomic_DNA"/>
</dbReference>
<dbReference type="AlphaFoldDB" id="A0A8J7YB84"/>
<gene>
    <name evidence="1" type="ORF">KTS45_03825</name>
</gene>
<comment type="caution">
    <text evidence="1">The sequence shown here is derived from an EMBL/GenBank/DDBJ whole genome shotgun (WGS) entry which is preliminary data.</text>
</comment>
<proteinExistence type="predicted"/>
<reference evidence="1 2" key="1">
    <citation type="submission" date="2021-06" db="EMBL/GenBank/DDBJ databases">
        <title>New haloarchaea isolates fom saline soil.</title>
        <authorList>
            <person name="Duran-Viseras A."/>
            <person name="Sanchez-Porro C.S."/>
            <person name="Ventosa A."/>
        </authorList>
    </citation>
    <scope>NUCLEOTIDE SEQUENCE [LARGE SCALE GENOMIC DNA]</scope>
    <source>
        <strain evidence="1 2">JCM 183640</strain>
    </source>
</reference>
<keyword evidence="2" id="KW-1185">Reference proteome</keyword>
<evidence type="ECO:0000313" key="1">
    <source>
        <dbReference type="EMBL" id="MBV0923318.1"/>
    </source>
</evidence>
<dbReference type="RefSeq" id="WP_162316457.1">
    <property type="nucleotide sequence ID" value="NZ_JAHQXF010000001.1"/>
</dbReference>
<name>A0A8J7YB84_9EURY</name>
<evidence type="ECO:0000313" key="2">
    <source>
        <dbReference type="Proteomes" id="UP000766550"/>
    </source>
</evidence>
<organism evidence="1 2">
    <name type="scientific">Haloarcula limicola</name>
    <dbReference type="NCBI Taxonomy" id="1429915"/>
    <lineage>
        <taxon>Archaea</taxon>
        <taxon>Methanobacteriati</taxon>
        <taxon>Methanobacteriota</taxon>
        <taxon>Stenosarchaea group</taxon>
        <taxon>Halobacteria</taxon>
        <taxon>Halobacteriales</taxon>
        <taxon>Haloarculaceae</taxon>
        <taxon>Haloarcula</taxon>
    </lineage>
</organism>
<dbReference type="PROSITE" id="PS00430">
    <property type="entry name" value="TONB_DEPENDENT_REC_1"/>
    <property type="match status" value="1"/>
</dbReference>